<organism evidence="3 4">
    <name type="scientific">Pyrus ussuriensis x Pyrus communis</name>
    <dbReference type="NCBI Taxonomy" id="2448454"/>
    <lineage>
        <taxon>Eukaryota</taxon>
        <taxon>Viridiplantae</taxon>
        <taxon>Streptophyta</taxon>
        <taxon>Embryophyta</taxon>
        <taxon>Tracheophyta</taxon>
        <taxon>Spermatophyta</taxon>
        <taxon>Magnoliopsida</taxon>
        <taxon>eudicotyledons</taxon>
        <taxon>Gunneridae</taxon>
        <taxon>Pentapetalae</taxon>
        <taxon>rosids</taxon>
        <taxon>fabids</taxon>
        <taxon>Rosales</taxon>
        <taxon>Rosaceae</taxon>
        <taxon>Amygdaloideae</taxon>
        <taxon>Maleae</taxon>
        <taxon>Pyrus</taxon>
    </lineage>
</organism>
<dbReference type="AlphaFoldDB" id="A0A5N5HU23"/>
<keyword evidence="4" id="KW-1185">Reference proteome</keyword>
<evidence type="ECO:0008006" key="5">
    <source>
        <dbReference type="Google" id="ProtNLM"/>
    </source>
</evidence>
<evidence type="ECO:0000313" key="4">
    <source>
        <dbReference type="Proteomes" id="UP000327157"/>
    </source>
</evidence>
<keyword evidence="1" id="KW-0175">Coiled coil</keyword>
<protein>
    <recommendedName>
        <fullName evidence="5">TMV resistance protein N-like</fullName>
    </recommendedName>
</protein>
<evidence type="ECO:0000313" key="3">
    <source>
        <dbReference type="EMBL" id="KAB2631169.1"/>
    </source>
</evidence>
<comment type="caution">
    <text evidence="3">The sequence shown here is derived from an EMBL/GenBank/DDBJ whole genome shotgun (WGS) entry which is preliminary data.</text>
</comment>
<name>A0A5N5HU23_9ROSA</name>
<gene>
    <name evidence="3" type="ORF">D8674_008688</name>
</gene>
<feature type="coiled-coil region" evidence="1">
    <location>
        <begin position="450"/>
        <end position="477"/>
    </location>
</feature>
<dbReference type="Proteomes" id="UP000327157">
    <property type="component" value="Chromosome 12"/>
</dbReference>
<reference evidence="3 4" key="1">
    <citation type="submission" date="2019-09" db="EMBL/GenBank/DDBJ databases">
        <authorList>
            <person name="Ou C."/>
        </authorList>
    </citation>
    <scope>NUCLEOTIDE SEQUENCE [LARGE SCALE GENOMIC DNA]</scope>
    <source>
        <strain evidence="3">S2</strain>
        <tissue evidence="3">Leaf</tissue>
    </source>
</reference>
<accession>A0A5N5HU23</accession>
<evidence type="ECO:0000256" key="2">
    <source>
        <dbReference type="SAM" id="MobiDB-lite"/>
    </source>
</evidence>
<reference evidence="4" key="2">
    <citation type="submission" date="2019-10" db="EMBL/GenBank/DDBJ databases">
        <title>A de novo genome assembly of a pear dwarfing rootstock.</title>
        <authorList>
            <person name="Wang F."/>
            <person name="Wang J."/>
            <person name="Li S."/>
            <person name="Zhang Y."/>
            <person name="Fang M."/>
            <person name="Ma L."/>
            <person name="Zhao Y."/>
            <person name="Jiang S."/>
        </authorList>
    </citation>
    <scope>NUCLEOTIDE SEQUENCE [LARGE SCALE GENOMIC DNA]</scope>
</reference>
<reference evidence="3 4" key="3">
    <citation type="submission" date="2019-11" db="EMBL/GenBank/DDBJ databases">
        <title>A de novo genome assembly of a pear dwarfing rootstock.</title>
        <authorList>
            <person name="Wang F."/>
            <person name="Wang J."/>
            <person name="Li S."/>
            <person name="Zhang Y."/>
            <person name="Fang M."/>
            <person name="Ma L."/>
            <person name="Zhao Y."/>
            <person name="Jiang S."/>
        </authorList>
    </citation>
    <scope>NUCLEOTIDE SEQUENCE [LARGE SCALE GENOMIC DNA]</scope>
    <source>
        <strain evidence="3">S2</strain>
        <tissue evidence="3">Leaf</tissue>
    </source>
</reference>
<feature type="region of interest" description="Disordered" evidence="2">
    <location>
        <begin position="46"/>
        <end position="76"/>
    </location>
</feature>
<sequence>MFIQMGMCFLFYALRSRTYQKHMYFLPYWLNKHVFPNKSKRVKKAAVEAKRREAEEGGDTSELFGDSEPEEESEVRTQVSSWAMAIVVETSESELEKQPEPDRATPIKMRTRAQTSKISKTSTASIVASPVAGMKKQTASRPRATKKPITVSLDEPLGVEMQRRARDYQNAALKELKFDHLTRKMMHYMEDDSNSADPTDVPEASEVPASQPQIPLQVFVKGSSTISPHLVSHDSLPQHSGELTPPPPLSKALGLTQASGKGLSKSPLRIVRKGDLPHPSSIFGITRISVPKHVSKRAKTFATSTFIPAPTPLAEVAPTVTIEGAREAPSASSASSLPDLVKKFGQIKTKLQSLSTSFESHSFQNARQIFKDWMKGDFTSSFSLKTLNDLEKAQYKSFLSFFENLRALRDQHQKAERVSNRVKCFQEKHVKSTAALQQLVEEGSVMEERIAVVDSEIQRLEEQLSSLKAEKVTFTNHLSQKVEEMEKISQEVEDSKT</sequence>
<evidence type="ECO:0000256" key="1">
    <source>
        <dbReference type="SAM" id="Coils"/>
    </source>
</evidence>
<feature type="compositionally biased region" description="Basic and acidic residues" evidence="2">
    <location>
        <begin position="46"/>
        <end position="55"/>
    </location>
</feature>
<dbReference type="EMBL" id="SMOL01000143">
    <property type="protein sequence ID" value="KAB2631169.1"/>
    <property type="molecule type" value="Genomic_DNA"/>
</dbReference>
<proteinExistence type="predicted"/>